<dbReference type="Proteomes" id="UP000054995">
    <property type="component" value="Unassembled WGS sequence"/>
</dbReference>
<protein>
    <submittedName>
        <fullName evidence="2">Uncharacterized protein</fullName>
    </submittedName>
</protein>
<evidence type="ECO:0000313" key="3">
    <source>
        <dbReference type="Proteomes" id="UP000054995"/>
    </source>
</evidence>
<evidence type="ECO:0000313" key="2">
    <source>
        <dbReference type="EMBL" id="KRY63543.1"/>
    </source>
</evidence>
<dbReference type="EMBL" id="JYDT01002229">
    <property type="protein sequence ID" value="KRY63543.1"/>
    <property type="molecule type" value="Genomic_DNA"/>
</dbReference>
<comment type="caution">
    <text evidence="2">The sequence shown here is derived from an EMBL/GenBank/DDBJ whole genome shotgun (WGS) entry which is preliminary data.</text>
</comment>
<evidence type="ECO:0000256" key="1">
    <source>
        <dbReference type="SAM" id="MobiDB-lite"/>
    </source>
</evidence>
<dbReference type="AlphaFoldDB" id="A0A0V1DPP7"/>
<sequence length="31" mass="3885">MIISERKQRYTKNRRRQSRIAKKSLSTSFKW</sequence>
<feature type="compositionally biased region" description="Basic residues" evidence="1">
    <location>
        <begin position="9"/>
        <end position="22"/>
    </location>
</feature>
<feature type="region of interest" description="Disordered" evidence="1">
    <location>
        <begin position="1"/>
        <end position="31"/>
    </location>
</feature>
<accession>A0A0V1DPP7</accession>
<keyword evidence="3" id="KW-1185">Reference proteome</keyword>
<reference evidence="2 3" key="1">
    <citation type="submission" date="2015-01" db="EMBL/GenBank/DDBJ databases">
        <title>Evolution of Trichinella species and genotypes.</title>
        <authorList>
            <person name="Korhonen P.K."/>
            <person name="Edoardo P."/>
            <person name="Giuseppe L.R."/>
            <person name="Gasser R.B."/>
        </authorList>
    </citation>
    <scope>NUCLEOTIDE SEQUENCE [LARGE SCALE GENOMIC DNA]</scope>
    <source>
        <strain evidence="2">ISS470</strain>
    </source>
</reference>
<gene>
    <name evidence="2" type="ORF">T4D_14136</name>
</gene>
<proteinExistence type="predicted"/>
<organism evidence="2 3">
    <name type="scientific">Trichinella pseudospiralis</name>
    <name type="common">Parasitic roundworm</name>
    <dbReference type="NCBI Taxonomy" id="6337"/>
    <lineage>
        <taxon>Eukaryota</taxon>
        <taxon>Metazoa</taxon>
        <taxon>Ecdysozoa</taxon>
        <taxon>Nematoda</taxon>
        <taxon>Enoplea</taxon>
        <taxon>Dorylaimia</taxon>
        <taxon>Trichinellida</taxon>
        <taxon>Trichinellidae</taxon>
        <taxon>Trichinella</taxon>
    </lineage>
</organism>
<name>A0A0V1DPP7_TRIPS</name>